<sequence length="1332" mass="142450">MENGPGEAEALAVVQGHLKAIADSGDPSSILDPAVAADVARLYEQLADHLTLDCVLALGWVEWHRSRACEGEAARSHEAFAVLRLLPPFLAGEAYVRNSSMPQELLPTLAAAAMRPAMEMLQAAGEDDDSLASASKAAWAWLRIVQHVPAGPGGAGALANLSVALRLLGERGGGTENLDRAVTTARHAVTTMADDEPQRPAATGIMATALWSRYEHSGDPEDLDAAVEAALTCANAGRPEDPLHPDGAQLAAQLLHLRYERSRSLGDLEESIRWMRRLVAGIGPGDPQLARRLAMLGEWLVARAARTQDTRGMDEATETARRAAAVARDDDVEAQLAVAGVWHTLFEHTGDPTALKSARDLAVRHARALPPGSAGRARHLANASLTVLSAHAHTGVREDLDVAVELGEKALAAAPAGHTDRDVALRALGGALAHRFQSGGRLEDLDRALALSRELLEATGAGHAPSLDLSNLSLMYRTRFLRSGEPADIARAIEAAESAAGCAADARHRARARQQLALCLVRRSSAEGRPEDLDAAIELGRAALADTPREHPDWVTLIANNALAFLTRYEHSGALEDIDACLASIRDARDRLEPGHPAHPQLLNNEGYALLTRYHRTRSAAELDAAIDSSRRAAELMAPVGPRLPGCLSNLCLALRSRFDLTAAPADLEEAIAVGRRAVAATAAGDPARATHLNNLGYSLLARALQDPTATAVRDEAARAFREVLDLLPPGAPARTYPLVNLGQLLVLTATTEGDAEPVVAPALSVFTEAWELTGTAPLRRLTAVRAAALLLADRQRQPGRAAELLEAAVDLLPALTPRMLARTDQQTLLGTCFELAADAAALVLAARDEPSADRQAASRALRLTEAGRGVMLGQALDTRGEVTDLRRHLPELATRFLAIRDRLNASYADDAPGVWASAEPWYPATETRRDLAAQFSAVLDEIRSRPGFDRFLLPMEPPDLLAQAAYGPVVVFAVSGYGSHALLIRPDAVTALPLPGLDRDTVRQKAHDFTAALRWAPSPTPARSEPALHTLNSTLEWLWDVAAEPVLTALGIASPPPRGHRAPRVWWSPGGLLGLLPLHAAGYHRGPVDGSRDTVMDRVVSSYTPTLRALRHARRPLPPRSPHRALVVTMPLTPGAPPLPHTAEEEEYVRTHAPEPLVLTARRRDHLDTSAQGPVSTMREDVMAAMGDCSLVHFACHAVSDPVDPSRSRLLLQDAPLTVSGLAALDLDHAGLAFLSACSTASTGVPHLADEFVNLATAFQLAGFRGVVATLWPVYDSHASDLARLFYAALGSPRDLTPDRAARALHEAVRRLRDRMPDRPDTWAAHLYSGA</sequence>
<dbReference type="InterPro" id="IPR011990">
    <property type="entry name" value="TPR-like_helical_dom_sf"/>
</dbReference>
<dbReference type="RefSeq" id="WP_329403758.1">
    <property type="nucleotide sequence ID" value="NZ_CP109019.1"/>
</dbReference>
<dbReference type="Gene3D" id="1.25.40.10">
    <property type="entry name" value="Tetratricopeptide repeat domain"/>
    <property type="match status" value="2"/>
</dbReference>
<evidence type="ECO:0000313" key="3">
    <source>
        <dbReference type="Proteomes" id="UP001432060"/>
    </source>
</evidence>
<dbReference type="Proteomes" id="UP001432060">
    <property type="component" value="Chromosome"/>
</dbReference>
<name>A0ABZ1XWJ0_9ACTN</name>
<keyword evidence="3" id="KW-1185">Reference proteome</keyword>
<reference evidence="2" key="1">
    <citation type="submission" date="2022-10" db="EMBL/GenBank/DDBJ databases">
        <title>The complete genomes of actinobacterial strains from the NBC collection.</title>
        <authorList>
            <person name="Joergensen T.S."/>
            <person name="Alvarez Arevalo M."/>
            <person name="Sterndorff E.B."/>
            <person name="Faurdal D."/>
            <person name="Vuksanovic O."/>
            <person name="Mourched A.-S."/>
            <person name="Charusanti P."/>
            <person name="Shaw S."/>
            <person name="Blin K."/>
            <person name="Weber T."/>
        </authorList>
    </citation>
    <scope>NUCLEOTIDE SEQUENCE</scope>
    <source>
        <strain evidence="2">NBC_00668</strain>
    </source>
</reference>
<dbReference type="EMBL" id="CP109019">
    <property type="protein sequence ID" value="WUT86945.1"/>
    <property type="molecule type" value="Genomic_DNA"/>
</dbReference>
<evidence type="ECO:0000313" key="2">
    <source>
        <dbReference type="EMBL" id="WUT86945.1"/>
    </source>
</evidence>
<organism evidence="2 3">
    <name type="scientific">Streptomyces melanogenes</name>
    <dbReference type="NCBI Taxonomy" id="67326"/>
    <lineage>
        <taxon>Bacteria</taxon>
        <taxon>Bacillati</taxon>
        <taxon>Actinomycetota</taxon>
        <taxon>Actinomycetes</taxon>
        <taxon>Kitasatosporales</taxon>
        <taxon>Streptomycetaceae</taxon>
        <taxon>Streptomyces</taxon>
    </lineage>
</organism>
<protein>
    <submittedName>
        <fullName evidence="2">CHAT domain-containing protein</fullName>
    </submittedName>
</protein>
<dbReference type="Pfam" id="PF12770">
    <property type="entry name" value="CHAT"/>
    <property type="match status" value="1"/>
</dbReference>
<dbReference type="SUPFAM" id="SSF48452">
    <property type="entry name" value="TPR-like"/>
    <property type="match status" value="1"/>
</dbReference>
<evidence type="ECO:0000259" key="1">
    <source>
        <dbReference type="Pfam" id="PF12770"/>
    </source>
</evidence>
<proteinExistence type="predicted"/>
<accession>A0ABZ1XWJ0</accession>
<dbReference type="InterPro" id="IPR024983">
    <property type="entry name" value="CHAT_dom"/>
</dbReference>
<gene>
    <name evidence="2" type="ORF">OG515_34435</name>
</gene>
<feature type="domain" description="CHAT" evidence="1">
    <location>
        <begin position="1035"/>
        <end position="1331"/>
    </location>
</feature>